<proteinExistence type="predicted"/>
<keyword evidence="2" id="KW-1185">Reference proteome</keyword>
<comment type="caution">
    <text evidence="1">The sequence shown here is derived from an EMBL/GenBank/DDBJ whole genome shotgun (WGS) entry which is preliminary data.</text>
</comment>
<protein>
    <submittedName>
        <fullName evidence="1">Nucleotidyltransferase DNA polymerase involved in DNA repair isoform A</fullName>
    </submittedName>
</protein>
<dbReference type="OrthoDB" id="510744at2759"/>
<dbReference type="AlphaFoldDB" id="A0A2P6U132"/>
<dbReference type="Proteomes" id="UP000239899">
    <property type="component" value="Unassembled WGS sequence"/>
</dbReference>
<accession>A0A2P6U132</accession>
<evidence type="ECO:0000313" key="2">
    <source>
        <dbReference type="Proteomes" id="UP000239899"/>
    </source>
</evidence>
<organism evidence="1 2">
    <name type="scientific">Chlorella sorokiniana</name>
    <name type="common">Freshwater green alga</name>
    <dbReference type="NCBI Taxonomy" id="3076"/>
    <lineage>
        <taxon>Eukaryota</taxon>
        <taxon>Viridiplantae</taxon>
        <taxon>Chlorophyta</taxon>
        <taxon>core chlorophytes</taxon>
        <taxon>Trebouxiophyceae</taxon>
        <taxon>Chlorellales</taxon>
        <taxon>Chlorellaceae</taxon>
        <taxon>Chlorella clade</taxon>
        <taxon>Chlorella</taxon>
    </lineage>
</organism>
<dbReference type="EMBL" id="LHPG02000003">
    <property type="protein sequence ID" value="PRW60026.1"/>
    <property type="molecule type" value="Genomic_DNA"/>
</dbReference>
<sequence length="157" mass="17086">MAALQRGALLSVARRARGTLAGLLPASFPAAALSSDAAATPEKLHELKVAMADAVEAAETVGPSANALLLETDPAARGPREQYELHYAELALIQIGQALELKRLLSEELGATALEQAMREQRLHVLYADVLLWRDRTRRIVETVQQHQRDNVVVCDT</sequence>
<dbReference type="GO" id="GO:0016740">
    <property type="term" value="F:transferase activity"/>
    <property type="evidence" value="ECO:0007669"/>
    <property type="project" value="UniProtKB-KW"/>
</dbReference>
<name>A0A2P6U132_CHLSO</name>
<reference evidence="1 2" key="1">
    <citation type="journal article" date="2018" name="Plant J.">
        <title>Genome sequences of Chlorella sorokiniana UTEX 1602 and Micractinium conductrix SAG 241.80: implications to maltose excretion by a green alga.</title>
        <authorList>
            <person name="Arriola M.B."/>
            <person name="Velmurugan N."/>
            <person name="Zhang Y."/>
            <person name="Plunkett M.H."/>
            <person name="Hondzo H."/>
            <person name="Barney B.M."/>
        </authorList>
    </citation>
    <scope>NUCLEOTIDE SEQUENCE [LARGE SCALE GENOMIC DNA]</scope>
    <source>
        <strain evidence="2">UTEX 1602</strain>
    </source>
</reference>
<evidence type="ECO:0000313" key="1">
    <source>
        <dbReference type="EMBL" id="PRW60026.1"/>
    </source>
</evidence>
<gene>
    <name evidence="1" type="ORF">C2E21_1537</name>
</gene>